<dbReference type="PANTHER" id="PTHR34986:SF1">
    <property type="entry name" value="PROTEIN YIAL"/>
    <property type="match status" value="1"/>
</dbReference>
<dbReference type="PANTHER" id="PTHR34986">
    <property type="entry name" value="EVOLVED BETA-GALACTOSIDASE SUBUNIT BETA"/>
    <property type="match status" value="1"/>
</dbReference>
<evidence type="ECO:0000313" key="2">
    <source>
        <dbReference type="Proteomes" id="UP000823912"/>
    </source>
</evidence>
<evidence type="ECO:0000313" key="1">
    <source>
        <dbReference type="EMBL" id="HIR71322.1"/>
    </source>
</evidence>
<dbReference type="Pfam" id="PF04074">
    <property type="entry name" value="DUF386"/>
    <property type="match status" value="1"/>
</dbReference>
<dbReference type="InterPro" id="IPR037012">
    <property type="entry name" value="NanQ/TabA/YiaL_sf"/>
</dbReference>
<dbReference type="NCBIfam" id="TIGR00022">
    <property type="entry name" value="YhcH/YjgK/YiaL family protein"/>
    <property type="match status" value="1"/>
</dbReference>
<dbReference type="EMBL" id="DVHM01000140">
    <property type="protein sequence ID" value="HIR71322.1"/>
    <property type="molecule type" value="Genomic_DNA"/>
</dbReference>
<protein>
    <submittedName>
        <fullName evidence="1">YhcH/YjgK/YiaL family protein</fullName>
    </submittedName>
</protein>
<accession>A0A9D1EAM1</accession>
<sequence length="152" mass="17341">MIKGDLNRIGDYVAKEPLLATVADFLGERRAGDLEIGKYMIDGDRVYANVQQYVTKSYDEAKYEAHDHYIDVQCIVSGEEAIYLADREELEVREPYNSAKDVIFYEDAGETEPIILHDMEFVVIYPHEAHKPGVAPGEKKEVSKIVFKIRVN</sequence>
<dbReference type="Gene3D" id="2.60.120.370">
    <property type="entry name" value="YhcH/YjgK/YiaL"/>
    <property type="match status" value="1"/>
</dbReference>
<gene>
    <name evidence="1" type="ORF">IAA55_08580</name>
</gene>
<dbReference type="SUPFAM" id="SSF51197">
    <property type="entry name" value="Clavaminate synthase-like"/>
    <property type="match status" value="1"/>
</dbReference>
<dbReference type="GO" id="GO:0005829">
    <property type="term" value="C:cytosol"/>
    <property type="evidence" value="ECO:0007669"/>
    <property type="project" value="TreeGrafter"/>
</dbReference>
<proteinExistence type="predicted"/>
<reference evidence="1" key="1">
    <citation type="submission" date="2020-10" db="EMBL/GenBank/DDBJ databases">
        <authorList>
            <person name="Gilroy R."/>
        </authorList>
    </citation>
    <scope>NUCLEOTIDE SEQUENCE</scope>
    <source>
        <strain evidence="1">ChiSjej5B23-6657</strain>
    </source>
</reference>
<dbReference type="Proteomes" id="UP000823912">
    <property type="component" value="Unassembled WGS sequence"/>
</dbReference>
<reference evidence="1" key="2">
    <citation type="journal article" date="2021" name="PeerJ">
        <title>Extensive microbial diversity within the chicken gut microbiome revealed by metagenomics and culture.</title>
        <authorList>
            <person name="Gilroy R."/>
            <person name="Ravi A."/>
            <person name="Getino M."/>
            <person name="Pursley I."/>
            <person name="Horton D.L."/>
            <person name="Alikhan N.F."/>
            <person name="Baker D."/>
            <person name="Gharbi K."/>
            <person name="Hall N."/>
            <person name="Watson M."/>
            <person name="Adriaenssens E.M."/>
            <person name="Foster-Nyarko E."/>
            <person name="Jarju S."/>
            <person name="Secka A."/>
            <person name="Antonio M."/>
            <person name="Oren A."/>
            <person name="Chaudhuri R.R."/>
            <person name="La Ragione R."/>
            <person name="Hildebrand F."/>
            <person name="Pallen M.J."/>
        </authorList>
    </citation>
    <scope>NUCLEOTIDE SEQUENCE</scope>
    <source>
        <strain evidence="1">ChiSjej5B23-6657</strain>
    </source>
</reference>
<name>A0A9D1EAM1_9FIRM</name>
<organism evidence="1 2">
    <name type="scientific">Candidatus Pullilachnospira gallistercoris</name>
    <dbReference type="NCBI Taxonomy" id="2840911"/>
    <lineage>
        <taxon>Bacteria</taxon>
        <taxon>Bacillati</taxon>
        <taxon>Bacillota</taxon>
        <taxon>Clostridia</taxon>
        <taxon>Lachnospirales</taxon>
        <taxon>Lachnospiraceae</taxon>
        <taxon>Lachnospiraceae incertae sedis</taxon>
        <taxon>Candidatus Pullilachnospira</taxon>
    </lineage>
</organism>
<comment type="caution">
    <text evidence="1">The sequence shown here is derived from an EMBL/GenBank/DDBJ whole genome shotgun (WGS) entry which is preliminary data.</text>
</comment>
<dbReference type="AlphaFoldDB" id="A0A9D1EAM1"/>
<dbReference type="InterPro" id="IPR004375">
    <property type="entry name" value="NanQ/TabA/YiaL"/>
</dbReference>